<evidence type="ECO:0000259" key="2">
    <source>
        <dbReference type="Pfam" id="PF06251"/>
    </source>
</evidence>
<accession>A0A2P8VNV1</accession>
<proteinExistence type="predicted"/>
<gene>
    <name evidence="4" type="ORF">C7G83_07010</name>
</gene>
<comment type="caution">
    <text evidence="4">The sequence shown here is derived from an EMBL/GenBank/DDBJ whole genome shotgun (WGS) entry which is preliminary data.</text>
</comment>
<sequence>MKITALAALIFCITSTAALADATVTVTQTSGAAPLTITGAKKLADVVSQPALARTWWPGAVISERQATAVAEQQHQQLLNTLHQLAAEEGGDDGAAINSLRNQLAAIKVTGRQRVNLDPDWVRVRPQYNVPVEGQYHLWVGERPSTVTLMGLINKPGRVTFSSGRSVVDYLDDVSLLSGADRSYAWIIYPDGRTEKTPVAYWNRRHVEPMPGSIIFVGFADSLFSSTWDDLNAQILRSLTHRIPD</sequence>
<feature type="signal peptide" evidence="1">
    <location>
        <begin position="1"/>
        <end position="20"/>
    </location>
</feature>
<dbReference type="Gene3D" id="3.10.20.700">
    <property type="match status" value="2"/>
</dbReference>
<dbReference type="AlphaFoldDB" id="A0A2P8VNV1"/>
<dbReference type="Proteomes" id="UP000240212">
    <property type="component" value="Unassembled WGS sequence"/>
</dbReference>
<dbReference type="OrthoDB" id="5592890at2"/>
<dbReference type="InterPro" id="IPR010425">
    <property type="entry name" value="Caps_synth_GfcC-like_C"/>
</dbReference>
<protein>
    <submittedName>
        <fullName evidence="4">Uncharacterized protein</fullName>
    </submittedName>
</protein>
<evidence type="ECO:0000313" key="5">
    <source>
        <dbReference type="Proteomes" id="UP000240212"/>
    </source>
</evidence>
<reference evidence="4 5" key="1">
    <citation type="submission" date="2018-03" db="EMBL/GenBank/DDBJ databases">
        <title>Draft genome sequence of the first documented clinical Siccibacter turicensis isolate in Austria.</title>
        <authorList>
            <person name="Lepuschitz S."/>
            <person name="Pekard-Amenitsch S."/>
            <person name="Haunold R."/>
            <person name="Schill S."/>
            <person name="Mach R."/>
            <person name="Allerberger F."/>
            <person name="Ruppitsch W."/>
            <person name="Forsythe S.J."/>
        </authorList>
    </citation>
    <scope>NUCLEOTIDE SEQUENCE [LARGE SCALE GENOMIC DNA]</scope>
    <source>
        <strain evidence="4 5">6100069499-17</strain>
    </source>
</reference>
<evidence type="ECO:0000313" key="4">
    <source>
        <dbReference type="EMBL" id="PSN09080.1"/>
    </source>
</evidence>
<feature type="chain" id="PRO_5015112323" evidence="1">
    <location>
        <begin position="21"/>
        <end position="245"/>
    </location>
</feature>
<dbReference type="Pfam" id="PF06251">
    <property type="entry name" value="Caps_syn_GfcC_C"/>
    <property type="match status" value="1"/>
</dbReference>
<keyword evidence="1" id="KW-0732">Signal</keyword>
<evidence type="ECO:0000259" key="3">
    <source>
        <dbReference type="Pfam" id="PF20616"/>
    </source>
</evidence>
<dbReference type="Gene3D" id="3.10.560.10">
    <property type="entry name" value="Outer membrane lipoprotein wza domain like"/>
    <property type="match status" value="1"/>
</dbReference>
<dbReference type="STRING" id="1388748.GCA_000463155_03554"/>
<evidence type="ECO:0000256" key="1">
    <source>
        <dbReference type="SAM" id="SignalP"/>
    </source>
</evidence>
<feature type="domain" description="Capsule biosynthesis GfcC-like N-terminal" evidence="3">
    <location>
        <begin position="20"/>
        <end position="143"/>
    </location>
</feature>
<dbReference type="EMBL" id="PYEP01000002">
    <property type="protein sequence ID" value="PSN09080.1"/>
    <property type="molecule type" value="Genomic_DNA"/>
</dbReference>
<name>A0A2P8VNV1_9ENTR</name>
<feature type="domain" description="Capsule biosynthesis GfcC-like C-terminal" evidence="2">
    <location>
        <begin position="156"/>
        <end position="244"/>
    </location>
</feature>
<keyword evidence="5" id="KW-1185">Reference proteome</keyword>
<organism evidence="4 5">
    <name type="scientific">Siccibacter turicensis</name>
    <dbReference type="NCBI Taxonomy" id="357233"/>
    <lineage>
        <taxon>Bacteria</taxon>
        <taxon>Pseudomonadati</taxon>
        <taxon>Pseudomonadota</taxon>
        <taxon>Gammaproteobacteria</taxon>
        <taxon>Enterobacterales</taxon>
        <taxon>Enterobacteriaceae</taxon>
        <taxon>Siccibacter</taxon>
    </lineage>
</organism>
<dbReference type="RefSeq" id="WP_106876695.1">
    <property type="nucleotide sequence ID" value="NZ_PYEP01000002.1"/>
</dbReference>
<dbReference type="Pfam" id="PF20616">
    <property type="entry name" value="Caps_syn_GfcC_N"/>
    <property type="match status" value="1"/>
</dbReference>
<dbReference type="InterPro" id="IPR046459">
    <property type="entry name" value="Caps_syn_GfcC_N"/>
</dbReference>